<name>A0ACB8T403_9AGAM</name>
<reference evidence="1" key="2">
    <citation type="journal article" date="2022" name="New Phytol.">
        <title>Evolutionary transition to the ectomycorrhizal habit in the genomes of a hyperdiverse lineage of mushroom-forming fungi.</title>
        <authorList>
            <person name="Looney B."/>
            <person name="Miyauchi S."/>
            <person name="Morin E."/>
            <person name="Drula E."/>
            <person name="Courty P.E."/>
            <person name="Kohler A."/>
            <person name="Kuo A."/>
            <person name="LaButti K."/>
            <person name="Pangilinan J."/>
            <person name="Lipzen A."/>
            <person name="Riley R."/>
            <person name="Andreopoulos W."/>
            <person name="He G."/>
            <person name="Johnson J."/>
            <person name="Nolan M."/>
            <person name="Tritt A."/>
            <person name="Barry K.W."/>
            <person name="Grigoriev I.V."/>
            <person name="Nagy L.G."/>
            <person name="Hibbett D."/>
            <person name="Henrissat B."/>
            <person name="Matheny P.B."/>
            <person name="Labbe J."/>
            <person name="Martin F.M."/>
        </authorList>
    </citation>
    <scope>NUCLEOTIDE SEQUENCE</scope>
    <source>
        <strain evidence="1">HHB10654</strain>
    </source>
</reference>
<keyword evidence="2" id="KW-1185">Reference proteome</keyword>
<accession>A0ACB8T403</accession>
<proteinExistence type="predicted"/>
<dbReference type="Proteomes" id="UP000814140">
    <property type="component" value="Unassembled WGS sequence"/>
</dbReference>
<protein>
    <submittedName>
        <fullName evidence="1">Uncharacterized protein</fullName>
    </submittedName>
</protein>
<reference evidence="1" key="1">
    <citation type="submission" date="2021-03" db="EMBL/GenBank/DDBJ databases">
        <authorList>
            <consortium name="DOE Joint Genome Institute"/>
            <person name="Ahrendt S."/>
            <person name="Looney B.P."/>
            <person name="Miyauchi S."/>
            <person name="Morin E."/>
            <person name="Drula E."/>
            <person name="Courty P.E."/>
            <person name="Chicoki N."/>
            <person name="Fauchery L."/>
            <person name="Kohler A."/>
            <person name="Kuo A."/>
            <person name="Labutti K."/>
            <person name="Pangilinan J."/>
            <person name="Lipzen A."/>
            <person name="Riley R."/>
            <person name="Andreopoulos W."/>
            <person name="He G."/>
            <person name="Johnson J."/>
            <person name="Barry K.W."/>
            <person name="Grigoriev I.V."/>
            <person name="Nagy L."/>
            <person name="Hibbett D."/>
            <person name="Henrissat B."/>
            <person name="Matheny P.B."/>
            <person name="Labbe J."/>
            <person name="Martin F."/>
        </authorList>
    </citation>
    <scope>NUCLEOTIDE SEQUENCE</scope>
    <source>
        <strain evidence="1">HHB10654</strain>
    </source>
</reference>
<organism evidence="1 2">
    <name type="scientific">Artomyces pyxidatus</name>
    <dbReference type="NCBI Taxonomy" id="48021"/>
    <lineage>
        <taxon>Eukaryota</taxon>
        <taxon>Fungi</taxon>
        <taxon>Dikarya</taxon>
        <taxon>Basidiomycota</taxon>
        <taxon>Agaricomycotina</taxon>
        <taxon>Agaricomycetes</taxon>
        <taxon>Russulales</taxon>
        <taxon>Auriscalpiaceae</taxon>
        <taxon>Artomyces</taxon>
    </lineage>
</organism>
<comment type="caution">
    <text evidence="1">The sequence shown here is derived from an EMBL/GenBank/DDBJ whole genome shotgun (WGS) entry which is preliminary data.</text>
</comment>
<sequence>MVKQTTRRGQTAMHLVSTIFVRVGITRIIKKVYSTRELSRTDRRRRTRSLALAAQCRDNAVIVHLAISNESHVYVGRRSTDIHTGSTAHGRCQRRSENTTCARGNLRLKPDSHGHLPKPGPLWRQSLTSSTCGSGVQRSTFNDQTLNDQNLQVTQAIVNCCIVALRLRNQVRTEPVPALTLCVHLLPFCLQGARTCADLRGSASRPESQNNQEKDPARYV</sequence>
<evidence type="ECO:0000313" key="2">
    <source>
        <dbReference type="Proteomes" id="UP000814140"/>
    </source>
</evidence>
<evidence type="ECO:0000313" key="1">
    <source>
        <dbReference type="EMBL" id="KAI0062843.1"/>
    </source>
</evidence>
<dbReference type="EMBL" id="MU277205">
    <property type="protein sequence ID" value="KAI0062843.1"/>
    <property type="molecule type" value="Genomic_DNA"/>
</dbReference>
<gene>
    <name evidence="1" type="ORF">BV25DRAFT_471630</name>
</gene>